<gene>
    <name evidence="1" type="ORF">H5J25_10185</name>
</gene>
<protein>
    <recommendedName>
        <fullName evidence="3">Amidohydrolase family protein</fullName>
    </recommendedName>
</protein>
<dbReference type="PANTHER" id="PTHR11647:SF1">
    <property type="entry name" value="COLLAPSIN RESPONSE MEDIATOR PROTEIN"/>
    <property type="match status" value="1"/>
</dbReference>
<evidence type="ECO:0000313" key="1">
    <source>
        <dbReference type="EMBL" id="QQV75961.1"/>
    </source>
</evidence>
<dbReference type="EMBL" id="CP061035">
    <property type="protein sequence ID" value="QQV75961.1"/>
    <property type="molecule type" value="Genomic_DNA"/>
</dbReference>
<dbReference type="Gene3D" id="2.30.40.10">
    <property type="entry name" value="Urease, subunit C, domain 1"/>
    <property type="match status" value="1"/>
</dbReference>
<dbReference type="KEGG" id="sari:H5J25_10185"/>
<dbReference type="RefSeq" id="WP_202090670.1">
    <property type="nucleotide sequence ID" value="NZ_CP061035.1"/>
</dbReference>
<reference evidence="2" key="1">
    <citation type="submission" date="2020-09" db="EMBL/GenBank/DDBJ databases">
        <title>Sphingomonas sp., a new species isolated from pork steak.</title>
        <authorList>
            <person name="Heidler von Heilborn D."/>
        </authorList>
    </citation>
    <scope>NUCLEOTIDE SEQUENCE [LARGE SCALE GENOMIC DNA]</scope>
</reference>
<dbReference type="AlphaFoldDB" id="A0A974NSA4"/>
<dbReference type="GO" id="GO:0016812">
    <property type="term" value="F:hydrolase activity, acting on carbon-nitrogen (but not peptide) bonds, in cyclic amides"/>
    <property type="evidence" value="ECO:0007669"/>
    <property type="project" value="TreeGrafter"/>
</dbReference>
<accession>A0A974NSA4</accession>
<keyword evidence="2" id="KW-1185">Reference proteome</keyword>
<evidence type="ECO:0008006" key="3">
    <source>
        <dbReference type="Google" id="ProtNLM"/>
    </source>
</evidence>
<dbReference type="InterPro" id="IPR011059">
    <property type="entry name" value="Metal-dep_hydrolase_composite"/>
</dbReference>
<dbReference type="InterPro" id="IPR050378">
    <property type="entry name" value="Metallo-dep_Hydrolases_sf"/>
</dbReference>
<evidence type="ECO:0000313" key="2">
    <source>
        <dbReference type="Proteomes" id="UP000595894"/>
    </source>
</evidence>
<name>A0A974NSA4_9SPHN</name>
<organism evidence="1 2">
    <name type="scientific">Sphingomonas aliaeris</name>
    <dbReference type="NCBI Taxonomy" id="2759526"/>
    <lineage>
        <taxon>Bacteria</taxon>
        <taxon>Pseudomonadati</taxon>
        <taxon>Pseudomonadota</taxon>
        <taxon>Alphaproteobacteria</taxon>
        <taxon>Sphingomonadales</taxon>
        <taxon>Sphingomonadaceae</taxon>
        <taxon>Sphingomonas</taxon>
    </lineage>
</organism>
<sequence>MTPWIRSAISLLLIGAAPVPDRPDWDVVIRGGRVLDGAGNPWVRADVAIRDGRIVKIGRIDGRGREEIDATGRYVAPGFIDMLDHSQRALLNDGSAVSKLRMGVTTLMAGEGALPCRRQNSRGISPRWKRPASD</sequence>
<dbReference type="GO" id="GO:0005829">
    <property type="term" value="C:cytosol"/>
    <property type="evidence" value="ECO:0007669"/>
    <property type="project" value="TreeGrafter"/>
</dbReference>
<dbReference type="PANTHER" id="PTHR11647">
    <property type="entry name" value="HYDRANTOINASE/DIHYDROPYRIMIDINASE FAMILY MEMBER"/>
    <property type="match status" value="1"/>
</dbReference>
<dbReference type="SUPFAM" id="SSF51338">
    <property type="entry name" value="Composite domain of metallo-dependent hydrolases"/>
    <property type="match status" value="1"/>
</dbReference>
<proteinExistence type="predicted"/>
<dbReference type="Proteomes" id="UP000595894">
    <property type="component" value="Chromosome"/>
</dbReference>